<feature type="compositionally biased region" description="Polar residues" evidence="1">
    <location>
        <begin position="823"/>
        <end position="837"/>
    </location>
</feature>
<feature type="compositionally biased region" description="Basic and acidic residues" evidence="1">
    <location>
        <begin position="407"/>
        <end position="416"/>
    </location>
</feature>
<name>A0A0D7A422_9AGAR</name>
<feature type="compositionally biased region" description="Polar residues" evidence="1">
    <location>
        <begin position="930"/>
        <end position="964"/>
    </location>
</feature>
<feature type="region of interest" description="Disordered" evidence="1">
    <location>
        <begin position="473"/>
        <end position="568"/>
    </location>
</feature>
<feature type="compositionally biased region" description="Polar residues" evidence="1">
    <location>
        <begin position="503"/>
        <end position="514"/>
    </location>
</feature>
<proteinExistence type="predicted"/>
<dbReference type="OrthoDB" id="2530523at2759"/>
<feature type="compositionally biased region" description="Polar residues" evidence="1">
    <location>
        <begin position="440"/>
        <end position="451"/>
    </location>
</feature>
<gene>
    <name evidence="2" type="ORF">FISHEDRAFT_76811</name>
</gene>
<feature type="compositionally biased region" description="Low complexity" evidence="1">
    <location>
        <begin position="225"/>
        <end position="240"/>
    </location>
</feature>
<feature type="compositionally biased region" description="Polar residues" evidence="1">
    <location>
        <begin position="174"/>
        <end position="208"/>
    </location>
</feature>
<keyword evidence="3" id="KW-1185">Reference proteome</keyword>
<feature type="region of interest" description="Disordered" evidence="1">
    <location>
        <begin position="753"/>
        <end position="1017"/>
    </location>
</feature>
<sequence>MIHVDRSHLPALDPSSSKDFLSDDIISWPPISHETDSIQDPFPSTVQVSGQPQSSVVDANTNTNITSQSGPGTPLVSAYPAPRPSPSSSISAQANGAGPAGTSAPVADSSSVRTDPAKGPAQESATKPDDTTAGSVTENAQRSTPKSLTLSSSPLSDLSQLSPAPEDDKPLEAESSSQAETSGGSQPESNSTGAKPTSGSPRSKTKASLSVEDKQAAGSSAIQRSTGSSSAPLSSGGATLTEPTAGANVTALAPSNAGASTSGTFSGDRRVNLMLDLNNQLLQVYLTCQSRGITHTDPILRPYAQRLLENIQWVQSFADPNAKVLPFPSLVPPPHLDFWPSNRIDRLYAALNLLDKDNSSQPDGLSSASSTTSSPLLNGGPMSSQTLKRERSVDDVGGTNNHNTPYKRRDTGESKAHLSSMPPPSTNPTTKEFSLPLANGHSQQTHSQQLSPRLGDTGGTDMAALNMARERERMRQIQLRQQHQQQQQQQQQMNLMNAARQMSSPNGATANTASGRRMSPPGSMGMPLNATGNNMSTTPSQMHPSGAGGAATAGGMNTNSMGGPMPPQLSSLPPHIQQLYRILQNPNHPLMQAIVQHIPNFSSLPVQMQLQQMMKFVQQQQQHQHRLQNQLNVQNLAQGGAGSASNLGQSPTAQNAGAQGLVNGMGAMHAGGMGSMGQNGMGGMGGMAQGSSGMMGQRGMPPAGMNMDSLAQHQRQMLMMQQMQRGAGGSGAGMASAPQMNPQQMMLIQQERMRQERLQQMQQQQHQQQQQQTGAPGMPQTMNMNGVMGGGPGDTNLAALRSNASISGIARNMPSPSDPMNMRPSSRGTSSPMTPRTPSAAATRGPPAGADDYQRMMMQQQQQQQQRMAHQNSFSPQAVQQSQQQQMASGSVYGMSQPSGGGYPGPSQSQQQQQQQQQQQMQPSGWPARHQQSQDFSSSYGTGMDNSFGQSNDAPYGSTANPNSGMHAPRHMSGTPVPQQPQMMQQQHPGSMGASGPQSASSDVAPDFDGMQFGTTW</sequence>
<evidence type="ECO:0000313" key="3">
    <source>
        <dbReference type="Proteomes" id="UP000054144"/>
    </source>
</evidence>
<evidence type="ECO:0000313" key="2">
    <source>
        <dbReference type="EMBL" id="KIY45129.1"/>
    </source>
</evidence>
<feature type="compositionally biased region" description="Low complexity" evidence="1">
    <location>
        <begin position="44"/>
        <end position="57"/>
    </location>
</feature>
<dbReference type="Proteomes" id="UP000054144">
    <property type="component" value="Unassembled WGS sequence"/>
</dbReference>
<feature type="compositionally biased region" description="Polar residues" evidence="1">
    <location>
        <begin position="132"/>
        <end position="142"/>
    </location>
</feature>
<dbReference type="EMBL" id="KN882061">
    <property type="protein sequence ID" value="KIY45129.1"/>
    <property type="molecule type" value="Genomic_DNA"/>
</dbReference>
<accession>A0A0D7A422</accession>
<evidence type="ECO:0000256" key="1">
    <source>
        <dbReference type="SAM" id="MobiDB-lite"/>
    </source>
</evidence>
<feature type="compositionally biased region" description="Low complexity" evidence="1">
    <location>
        <begin position="476"/>
        <end position="502"/>
    </location>
</feature>
<feature type="region of interest" description="Disordered" evidence="1">
    <location>
        <begin position="1"/>
        <end position="242"/>
    </location>
</feature>
<feature type="compositionally biased region" description="Polar residues" evidence="1">
    <location>
        <begin position="530"/>
        <end position="543"/>
    </location>
</feature>
<feature type="compositionally biased region" description="Low complexity" evidence="1">
    <location>
        <begin position="855"/>
        <end position="898"/>
    </location>
</feature>
<protein>
    <submittedName>
        <fullName evidence="2">Uncharacterized protein</fullName>
    </submittedName>
</protein>
<feature type="compositionally biased region" description="Low complexity" evidence="1">
    <location>
        <begin position="905"/>
        <end position="925"/>
    </location>
</feature>
<feature type="compositionally biased region" description="Low complexity" evidence="1">
    <location>
        <begin position="758"/>
        <end position="772"/>
    </location>
</feature>
<feature type="region of interest" description="Disordered" evidence="1">
    <location>
        <begin position="358"/>
        <end position="460"/>
    </location>
</feature>
<feature type="compositionally biased region" description="Low complexity" evidence="1">
    <location>
        <begin position="143"/>
        <end position="163"/>
    </location>
</feature>
<dbReference type="AlphaFoldDB" id="A0A0D7A422"/>
<organism evidence="2 3">
    <name type="scientific">Fistulina hepatica ATCC 64428</name>
    <dbReference type="NCBI Taxonomy" id="1128425"/>
    <lineage>
        <taxon>Eukaryota</taxon>
        <taxon>Fungi</taxon>
        <taxon>Dikarya</taxon>
        <taxon>Basidiomycota</taxon>
        <taxon>Agaricomycotina</taxon>
        <taxon>Agaricomycetes</taxon>
        <taxon>Agaricomycetidae</taxon>
        <taxon>Agaricales</taxon>
        <taxon>Fistulinaceae</taxon>
        <taxon>Fistulina</taxon>
    </lineage>
</organism>
<reference evidence="2 3" key="1">
    <citation type="journal article" date="2015" name="Fungal Genet. Biol.">
        <title>Evolution of novel wood decay mechanisms in Agaricales revealed by the genome sequences of Fistulina hepatica and Cylindrobasidium torrendii.</title>
        <authorList>
            <person name="Floudas D."/>
            <person name="Held B.W."/>
            <person name="Riley R."/>
            <person name="Nagy L.G."/>
            <person name="Koehler G."/>
            <person name="Ransdell A.S."/>
            <person name="Younus H."/>
            <person name="Chow J."/>
            <person name="Chiniquy J."/>
            <person name="Lipzen A."/>
            <person name="Tritt A."/>
            <person name="Sun H."/>
            <person name="Haridas S."/>
            <person name="LaButti K."/>
            <person name="Ohm R.A."/>
            <person name="Kues U."/>
            <person name="Blanchette R.A."/>
            <person name="Grigoriev I.V."/>
            <person name="Minto R.E."/>
            <person name="Hibbett D.S."/>
        </authorList>
    </citation>
    <scope>NUCLEOTIDE SEQUENCE [LARGE SCALE GENOMIC DNA]</scope>
    <source>
        <strain evidence="2 3">ATCC 64428</strain>
    </source>
</reference>
<feature type="compositionally biased region" description="Polar residues" evidence="1">
    <location>
        <begin position="58"/>
        <end position="71"/>
    </location>
</feature>